<evidence type="ECO:0000313" key="14">
    <source>
        <dbReference type="EMBL" id="KNG88569.1"/>
    </source>
</evidence>
<protein>
    <recommendedName>
        <fullName evidence="10">6-methylsalicylate decarboxylase</fullName>
        <ecNumber evidence="10">4.1.1.52</ecNumber>
    </recommendedName>
</protein>
<keyword evidence="2" id="KW-0479">Metal-binding</keyword>
<keyword evidence="4" id="KW-0862">Zinc</keyword>
<comment type="similarity">
    <text evidence="1">Belongs to the metallo-dependent hydrolases superfamily. ACMSD family.</text>
</comment>
<feature type="compositionally biased region" description="Polar residues" evidence="12">
    <location>
        <begin position="393"/>
        <end position="402"/>
    </location>
</feature>
<dbReference type="SMART" id="SM00906">
    <property type="entry name" value="Fungal_trans"/>
    <property type="match status" value="1"/>
</dbReference>
<dbReference type="RefSeq" id="XP_015409492.1">
    <property type="nucleotide sequence ID" value="XM_015547933.1"/>
</dbReference>
<evidence type="ECO:0000256" key="11">
    <source>
        <dbReference type="RuleBase" id="RU366045"/>
    </source>
</evidence>
<feature type="region of interest" description="Disordered" evidence="12">
    <location>
        <begin position="393"/>
        <end position="421"/>
    </location>
</feature>
<dbReference type="GO" id="GO:0003677">
    <property type="term" value="F:DNA binding"/>
    <property type="evidence" value="ECO:0007669"/>
    <property type="project" value="InterPro"/>
</dbReference>
<evidence type="ECO:0000256" key="3">
    <source>
        <dbReference type="ARBA" id="ARBA00022793"/>
    </source>
</evidence>
<dbReference type="GO" id="GO:0006351">
    <property type="term" value="P:DNA-templated transcription"/>
    <property type="evidence" value="ECO:0007669"/>
    <property type="project" value="InterPro"/>
</dbReference>
<organism evidence="14 15">
    <name type="scientific">Aspergillus nomiae NRRL (strain ATCC 15546 / NRRL 13137 / CBS 260.88 / M93)</name>
    <dbReference type="NCBI Taxonomy" id="1509407"/>
    <lineage>
        <taxon>Eukaryota</taxon>
        <taxon>Fungi</taxon>
        <taxon>Dikarya</taxon>
        <taxon>Ascomycota</taxon>
        <taxon>Pezizomycotina</taxon>
        <taxon>Eurotiomycetes</taxon>
        <taxon>Eurotiomycetidae</taxon>
        <taxon>Eurotiales</taxon>
        <taxon>Aspergillaceae</taxon>
        <taxon>Aspergillus</taxon>
        <taxon>Aspergillus subgen. Circumdati</taxon>
    </lineage>
</organism>
<dbReference type="Proteomes" id="UP000037505">
    <property type="component" value="Unassembled WGS sequence"/>
</dbReference>
<evidence type="ECO:0000256" key="8">
    <source>
        <dbReference type="ARBA" id="ARBA00023242"/>
    </source>
</evidence>
<dbReference type="EC" id="4.1.1.52" evidence="10"/>
<keyword evidence="6" id="KW-0804">Transcription</keyword>
<evidence type="ECO:0000259" key="13">
    <source>
        <dbReference type="SMART" id="SM00906"/>
    </source>
</evidence>
<dbReference type="AlphaFoldDB" id="A0A0L1JA01"/>
<dbReference type="PANTHER" id="PTHR21240">
    <property type="entry name" value="2-AMINO-3-CARBOXYLMUCONATE-6-SEMIALDEHYDE DECARBOXYLASE"/>
    <property type="match status" value="1"/>
</dbReference>
<dbReference type="InterPro" id="IPR032465">
    <property type="entry name" value="ACMSD"/>
</dbReference>
<dbReference type="GO" id="GO:0016787">
    <property type="term" value="F:hydrolase activity"/>
    <property type="evidence" value="ECO:0007669"/>
    <property type="project" value="InterPro"/>
</dbReference>
<evidence type="ECO:0000313" key="15">
    <source>
        <dbReference type="Proteomes" id="UP000037505"/>
    </source>
</evidence>
<dbReference type="GO" id="GO:0047596">
    <property type="term" value="F:6-methylsalicylate decarboxylase activity"/>
    <property type="evidence" value="ECO:0007669"/>
    <property type="project" value="UniProtKB-EC"/>
</dbReference>
<keyword evidence="3 11" id="KW-0210">Decarboxylase</keyword>
<dbReference type="GO" id="GO:0005829">
    <property type="term" value="C:cytosol"/>
    <property type="evidence" value="ECO:0007669"/>
    <property type="project" value="TreeGrafter"/>
</dbReference>
<dbReference type="InterPro" id="IPR006680">
    <property type="entry name" value="Amidohydro-rel"/>
</dbReference>
<dbReference type="STRING" id="1509407.A0A0L1JA01"/>
<comment type="catalytic activity">
    <reaction evidence="9">
        <text>6-methylsalicylate + H(+) = 3-methylphenol + CO2</text>
        <dbReference type="Rhea" id="RHEA:23112"/>
        <dbReference type="ChEBI" id="CHEBI:15378"/>
        <dbReference type="ChEBI" id="CHEBI:16526"/>
        <dbReference type="ChEBI" id="CHEBI:17231"/>
        <dbReference type="ChEBI" id="CHEBI:36658"/>
        <dbReference type="EC" id="4.1.1.52"/>
    </reaction>
    <physiologicalReaction direction="left-to-right" evidence="9">
        <dbReference type="Rhea" id="RHEA:23113"/>
    </physiologicalReaction>
</comment>
<keyword evidence="5" id="KW-0805">Transcription regulation</keyword>
<dbReference type="SUPFAM" id="SSF51556">
    <property type="entry name" value="Metallo-dependent hydrolases"/>
    <property type="match status" value="1"/>
</dbReference>
<evidence type="ECO:0000256" key="2">
    <source>
        <dbReference type="ARBA" id="ARBA00022723"/>
    </source>
</evidence>
<keyword evidence="15" id="KW-1185">Reference proteome</keyword>
<dbReference type="OrthoDB" id="424974at2759"/>
<evidence type="ECO:0000256" key="5">
    <source>
        <dbReference type="ARBA" id="ARBA00023015"/>
    </source>
</evidence>
<dbReference type="GO" id="GO:0008270">
    <property type="term" value="F:zinc ion binding"/>
    <property type="evidence" value="ECO:0007669"/>
    <property type="project" value="InterPro"/>
</dbReference>
<dbReference type="EMBL" id="JNOM01000050">
    <property type="protein sequence ID" value="KNG88569.1"/>
    <property type="molecule type" value="Genomic_DNA"/>
</dbReference>
<comment type="caution">
    <text evidence="14">The sequence shown here is derived from an EMBL/GenBank/DDBJ whole genome shotgun (WGS) entry which is preliminary data.</text>
</comment>
<dbReference type="InterPro" id="IPR032466">
    <property type="entry name" value="Metal_Hydrolase"/>
</dbReference>
<evidence type="ECO:0000256" key="7">
    <source>
        <dbReference type="ARBA" id="ARBA00023239"/>
    </source>
</evidence>
<dbReference type="Pfam" id="PF04909">
    <property type="entry name" value="Amidohydro_2"/>
    <property type="match status" value="1"/>
</dbReference>
<name>A0A0L1JA01_ASPN3</name>
<evidence type="ECO:0000256" key="4">
    <source>
        <dbReference type="ARBA" id="ARBA00022833"/>
    </source>
</evidence>
<feature type="domain" description="Xylanolytic transcriptional activator regulatory" evidence="13">
    <location>
        <begin position="661"/>
        <end position="733"/>
    </location>
</feature>
<dbReference type="Gene3D" id="3.20.20.140">
    <property type="entry name" value="Metal-dependent hydrolases"/>
    <property type="match status" value="1"/>
</dbReference>
<dbReference type="InterPro" id="IPR007219">
    <property type="entry name" value="XnlR_reg_dom"/>
</dbReference>
<evidence type="ECO:0000256" key="9">
    <source>
        <dbReference type="ARBA" id="ARBA00036832"/>
    </source>
</evidence>
<proteinExistence type="inferred from homology"/>
<keyword evidence="8" id="KW-0539">Nucleus</keyword>
<reference evidence="14 15" key="1">
    <citation type="submission" date="2014-06" db="EMBL/GenBank/DDBJ databases">
        <title>The Genome of the Aflatoxigenic Filamentous Fungus Aspergillus nomius.</title>
        <authorList>
            <person name="Moore M.G."/>
            <person name="Shannon B.M."/>
            <person name="Brian M.M."/>
        </authorList>
    </citation>
    <scope>NUCLEOTIDE SEQUENCE [LARGE SCALE GENOMIC DNA]</scope>
    <source>
        <strain evidence="14 15">NRRL 13137</strain>
    </source>
</reference>
<evidence type="ECO:0000256" key="1">
    <source>
        <dbReference type="ARBA" id="ARBA00005871"/>
    </source>
</evidence>
<dbReference type="Pfam" id="PF04082">
    <property type="entry name" value="Fungal_trans"/>
    <property type="match status" value="1"/>
</dbReference>
<keyword evidence="7 11" id="KW-0456">Lyase</keyword>
<gene>
    <name evidence="14" type="ORF">ANOM_002676</name>
</gene>
<dbReference type="GeneID" id="26804480"/>
<sequence>MGEHAFDWLREKAIGWSHTPPVNKIDTHHHFVPPFYAKAIEDQGGDPSGWPTPRWSSLASKLLMKRVGVQTAVLSVTAPGACILPDRQRRAQLARQLNEYAAELRDKDPRSFGFFVSLPNILDTEDALAEIKYGLDTLHADGVTLFTRYGDSNTYLGHPDVEPIWSELNRRGCVVFVHPTHPVDTNPVNSKLPQPSIDYPHETTRTAMDMITNGTRLKYPNCKVILSHAGGSLPYIISRVATPMRKAPDFAVSHRMGTTHDKTMEAFRSFHYDLALSASPQVMDLLLKMVPHDHILYGSDFPYAPITAYPAFLEELESYEMSCELRDKINFGNAMKYLRMLHHRIRELEETCTKAGVPVPAFGGESLMDNSLTAENDSGDASGLLDQAILSTTTSAQAQQHSPTHHTEPARSHPVNSDVHIYSPPVTETEIYPSTPFEPHSNVTGMGAISSVDESGRPVNEYFGSSSAVSLMRLLAKGSGRPHNTTIRNIAEHTPSPLSRREEMSSLTQGAGAPQSKFQVDELLLPPRDLADHLLDCFWDRIYCLYPFFHRQSLQDAYDNLWVAREQPTKPLSNLDIGLGNKNHSGSRSIVFICALNIIFALGCHFADMPVHEREAAAHTFFLRAKRFIGLDILDICTVGTVQCLLLAGLFLQSTPYPHRCWHSIGVACRVAQGLGLHEAQLDDNVHPLEQEIQRLTWHGCVMMDMFVSMTYGRPTMTSHLPSVPLPACSEAGSGEDQSPSVMVFYIATIELYRILDSILSDVYQVWWSKSSATPGGPTAKQGGLDVIISLEEKLFEYESNLPSFLNWTKPMTPEPMSAKQLILRRQRNVLHAR</sequence>
<dbReference type="PANTHER" id="PTHR21240:SF29">
    <property type="entry name" value="AMIDOHYDROLASE-RELATED DOMAIN-CONTAINING PROTEIN"/>
    <property type="match status" value="1"/>
</dbReference>
<accession>A0A0L1JA01</accession>
<dbReference type="GO" id="GO:0019748">
    <property type="term" value="P:secondary metabolic process"/>
    <property type="evidence" value="ECO:0007669"/>
    <property type="project" value="TreeGrafter"/>
</dbReference>
<evidence type="ECO:0000256" key="12">
    <source>
        <dbReference type="SAM" id="MobiDB-lite"/>
    </source>
</evidence>
<evidence type="ECO:0000256" key="6">
    <source>
        <dbReference type="ARBA" id="ARBA00023163"/>
    </source>
</evidence>
<evidence type="ECO:0000256" key="10">
    <source>
        <dbReference type="ARBA" id="ARBA00038889"/>
    </source>
</evidence>
<dbReference type="CDD" id="cd12148">
    <property type="entry name" value="fungal_TF_MHR"/>
    <property type="match status" value="1"/>
</dbReference>